<dbReference type="SUPFAM" id="SSF51735">
    <property type="entry name" value="NAD(P)-binding Rossmann-fold domains"/>
    <property type="match status" value="1"/>
</dbReference>
<dbReference type="InterPro" id="IPR029036">
    <property type="entry name" value="P5CR_dimer"/>
</dbReference>
<keyword evidence="9" id="KW-1185">Reference proteome</keyword>
<evidence type="ECO:0000259" key="7">
    <source>
        <dbReference type="Pfam" id="PF14748"/>
    </source>
</evidence>
<dbReference type="EMBL" id="BSFJ01000025">
    <property type="protein sequence ID" value="GLK73252.1"/>
    <property type="molecule type" value="Genomic_DNA"/>
</dbReference>
<name>A0A9W6JA82_9HYPH</name>
<dbReference type="InterPro" id="IPR036291">
    <property type="entry name" value="NAD(P)-bd_dom_sf"/>
</dbReference>
<evidence type="ECO:0000256" key="1">
    <source>
        <dbReference type="ARBA" id="ARBA00005525"/>
    </source>
</evidence>
<evidence type="ECO:0000259" key="6">
    <source>
        <dbReference type="Pfam" id="PF03807"/>
    </source>
</evidence>
<feature type="domain" description="Pyrroline-5-carboxylate reductase catalytic N-terminal" evidence="6">
    <location>
        <begin position="8"/>
        <end position="96"/>
    </location>
</feature>
<dbReference type="RefSeq" id="WP_213373378.1">
    <property type="nucleotide sequence ID" value="NZ_BSFJ01000025.1"/>
</dbReference>
<dbReference type="Gene3D" id="3.40.50.720">
    <property type="entry name" value="NAD(P)-binding Rossmann-like Domain"/>
    <property type="match status" value="1"/>
</dbReference>
<keyword evidence="4" id="KW-0963">Cytoplasm</keyword>
<evidence type="ECO:0000256" key="2">
    <source>
        <dbReference type="ARBA" id="ARBA00022857"/>
    </source>
</evidence>
<dbReference type="InterPro" id="IPR028939">
    <property type="entry name" value="P5C_Rdtase_cat_N"/>
</dbReference>
<evidence type="ECO:0000313" key="9">
    <source>
        <dbReference type="Proteomes" id="UP001143370"/>
    </source>
</evidence>
<evidence type="ECO:0000313" key="8">
    <source>
        <dbReference type="EMBL" id="GLK73252.1"/>
    </source>
</evidence>
<dbReference type="Pfam" id="PF03807">
    <property type="entry name" value="F420_oxidored"/>
    <property type="match status" value="1"/>
</dbReference>
<proteinExistence type="inferred from homology"/>
<comment type="subcellular location">
    <subcellularLocation>
        <location evidence="4">Cytoplasm</location>
    </subcellularLocation>
</comment>
<keyword evidence="4" id="KW-0641">Proline biosynthesis</keyword>
<reference evidence="8" key="2">
    <citation type="submission" date="2023-01" db="EMBL/GenBank/DDBJ databases">
        <authorList>
            <person name="Sun Q."/>
            <person name="Evtushenko L."/>
        </authorList>
    </citation>
    <scope>NUCLEOTIDE SEQUENCE</scope>
    <source>
        <strain evidence="8">VKM B-2484</strain>
    </source>
</reference>
<dbReference type="EC" id="1.5.1.2" evidence="4"/>
<dbReference type="SUPFAM" id="SSF48179">
    <property type="entry name" value="6-phosphogluconate dehydrogenase C-terminal domain-like"/>
    <property type="match status" value="1"/>
</dbReference>
<evidence type="ECO:0000256" key="5">
    <source>
        <dbReference type="PIRSR" id="PIRSR000193-1"/>
    </source>
</evidence>
<protein>
    <recommendedName>
        <fullName evidence="4">Pyrroline-5-carboxylate reductase</fullName>
        <shortName evidence="4">P5C reductase</shortName>
        <shortName evidence="4">P5CR</shortName>
        <ecNumber evidence="4">1.5.1.2</ecNumber>
    </recommendedName>
    <alternativeName>
        <fullName evidence="4">PCA reductase</fullName>
    </alternativeName>
</protein>
<feature type="domain" description="Pyrroline-5-carboxylate reductase dimerisation" evidence="7">
    <location>
        <begin position="159"/>
        <end position="260"/>
    </location>
</feature>
<evidence type="ECO:0000256" key="4">
    <source>
        <dbReference type="HAMAP-Rule" id="MF_01925"/>
    </source>
</evidence>
<dbReference type="InterPro" id="IPR008927">
    <property type="entry name" value="6-PGluconate_DH-like_C_sf"/>
</dbReference>
<dbReference type="AlphaFoldDB" id="A0A9W6JA82"/>
<dbReference type="Gene3D" id="1.10.3730.10">
    <property type="entry name" value="ProC C-terminal domain-like"/>
    <property type="match status" value="1"/>
</dbReference>
<accession>A0A9W6JA82</accession>
<comment type="function">
    <text evidence="4">Catalyzes the reduction of 1-pyrroline-5-carboxylate (PCA) to L-proline.</text>
</comment>
<reference evidence="8" key="1">
    <citation type="journal article" date="2014" name="Int. J. Syst. Evol. Microbiol.">
        <title>Complete genome sequence of Corynebacterium casei LMG S-19264T (=DSM 44701T), isolated from a smear-ripened cheese.</title>
        <authorList>
            <consortium name="US DOE Joint Genome Institute (JGI-PGF)"/>
            <person name="Walter F."/>
            <person name="Albersmeier A."/>
            <person name="Kalinowski J."/>
            <person name="Ruckert C."/>
        </authorList>
    </citation>
    <scope>NUCLEOTIDE SEQUENCE</scope>
    <source>
        <strain evidence="8">VKM B-2484</strain>
    </source>
</reference>
<keyword evidence="3 4" id="KW-0560">Oxidoreductase</keyword>
<dbReference type="InterPro" id="IPR000304">
    <property type="entry name" value="Pyrroline-COOH_reductase"/>
</dbReference>
<dbReference type="GO" id="GO:0005737">
    <property type="term" value="C:cytoplasm"/>
    <property type="evidence" value="ECO:0007669"/>
    <property type="project" value="UniProtKB-SubCell"/>
</dbReference>
<dbReference type="PANTHER" id="PTHR11645">
    <property type="entry name" value="PYRROLINE-5-CARBOXYLATE REDUCTASE"/>
    <property type="match status" value="1"/>
</dbReference>
<dbReference type="HAMAP" id="MF_01925">
    <property type="entry name" value="P5C_reductase"/>
    <property type="match status" value="1"/>
</dbReference>
<comment type="similarity">
    <text evidence="1 4">Belongs to the pyrroline-5-carboxylate reductase family.</text>
</comment>
<dbReference type="PIRSF" id="PIRSF000193">
    <property type="entry name" value="Pyrrol-5-carb_rd"/>
    <property type="match status" value="1"/>
</dbReference>
<dbReference type="Proteomes" id="UP001143370">
    <property type="component" value="Unassembled WGS sequence"/>
</dbReference>
<keyword evidence="2 4" id="KW-0521">NADP</keyword>
<keyword evidence="4" id="KW-0028">Amino-acid biosynthesis</keyword>
<dbReference type="GO" id="GO:0055129">
    <property type="term" value="P:L-proline biosynthetic process"/>
    <property type="evidence" value="ECO:0007669"/>
    <property type="project" value="UniProtKB-UniRule"/>
</dbReference>
<dbReference type="GO" id="GO:0004735">
    <property type="term" value="F:pyrroline-5-carboxylate reductase activity"/>
    <property type="evidence" value="ECO:0007669"/>
    <property type="project" value="UniProtKB-UniRule"/>
</dbReference>
<feature type="binding site" evidence="5">
    <location>
        <begin position="72"/>
        <end position="75"/>
    </location>
    <ligand>
        <name>NADP(+)</name>
        <dbReference type="ChEBI" id="CHEBI:58349"/>
    </ligand>
</feature>
<dbReference type="Pfam" id="PF14748">
    <property type="entry name" value="P5CR_dimer"/>
    <property type="match status" value="1"/>
</dbReference>
<comment type="pathway">
    <text evidence="4">Amino-acid biosynthesis; L-proline biosynthesis; L-proline from L-glutamate 5-semialdehyde: step 1/1.</text>
</comment>
<sequence length="268" mass="26893">MDKISGTFGLVGCGQLGAALAGALLRAEAVAPARMWVANRSGPVPALAGHAGLNWTADVGLLAERCDTLLLALPPAAGRKLRLAGAGRLVISVMAGVTVEELGAVSGGARVVRAMSSPAAAIGMACSPWFAAAGVRAADRATVRALFAACGTTDEVPAESQIDVFTAITGPVPGFVAAFAASVQDYAQAQGVAPEVARRAVGQLFHAAGAMLATSERPAADFVEEMVDYAGTTAAGLGALRAAGLSDVIAQGLEAARRRCLTIGREEG</sequence>
<comment type="catalytic activity">
    <reaction evidence="4">
        <text>L-proline + NAD(+) = (S)-1-pyrroline-5-carboxylate + NADH + 2 H(+)</text>
        <dbReference type="Rhea" id="RHEA:14105"/>
        <dbReference type="ChEBI" id="CHEBI:15378"/>
        <dbReference type="ChEBI" id="CHEBI:17388"/>
        <dbReference type="ChEBI" id="CHEBI:57540"/>
        <dbReference type="ChEBI" id="CHEBI:57945"/>
        <dbReference type="ChEBI" id="CHEBI:60039"/>
        <dbReference type="EC" id="1.5.1.2"/>
    </reaction>
</comment>
<comment type="caution">
    <text evidence="8">The sequence shown here is derived from an EMBL/GenBank/DDBJ whole genome shotgun (WGS) entry which is preliminary data.</text>
</comment>
<gene>
    <name evidence="8" type="primary">proC_3</name>
    <name evidence="4" type="synonym">proC</name>
    <name evidence="8" type="ORF">GCM10017643_33690</name>
</gene>
<evidence type="ECO:0000256" key="3">
    <source>
        <dbReference type="ARBA" id="ARBA00023002"/>
    </source>
</evidence>
<organism evidence="8 9">
    <name type="scientific">Ancylobacter dichloromethanicus</name>
    <dbReference type="NCBI Taxonomy" id="518825"/>
    <lineage>
        <taxon>Bacteria</taxon>
        <taxon>Pseudomonadati</taxon>
        <taxon>Pseudomonadota</taxon>
        <taxon>Alphaproteobacteria</taxon>
        <taxon>Hyphomicrobiales</taxon>
        <taxon>Xanthobacteraceae</taxon>
        <taxon>Ancylobacter</taxon>
    </lineage>
</organism>
<comment type="catalytic activity">
    <reaction evidence="4">
        <text>L-proline + NADP(+) = (S)-1-pyrroline-5-carboxylate + NADPH + 2 H(+)</text>
        <dbReference type="Rhea" id="RHEA:14109"/>
        <dbReference type="ChEBI" id="CHEBI:15378"/>
        <dbReference type="ChEBI" id="CHEBI:17388"/>
        <dbReference type="ChEBI" id="CHEBI:57783"/>
        <dbReference type="ChEBI" id="CHEBI:58349"/>
        <dbReference type="ChEBI" id="CHEBI:60039"/>
        <dbReference type="EC" id="1.5.1.2"/>
    </reaction>
</comment>
<dbReference type="PANTHER" id="PTHR11645:SF0">
    <property type="entry name" value="PYRROLINE-5-CARBOXYLATE REDUCTASE 3"/>
    <property type="match status" value="1"/>
</dbReference>